<evidence type="ECO:0000256" key="1">
    <source>
        <dbReference type="SAM" id="MobiDB-lite"/>
    </source>
</evidence>
<name>A0A4D6LZR6_VIGUN</name>
<sequence>MARLSEHACRSKPQNLSPRRDVALKNGPGFLTTHLGEPFSPGRKTQSLNPDIGRLGDTHDSKPNTRFCNSRLGESSSLGRKLQRFSIVHTPN</sequence>
<feature type="compositionally biased region" description="Basic and acidic residues" evidence="1">
    <location>
        <begin position="54"/>
        <end position="63"/>
    </location>
</feature>
<feature type="region of interest" description="Disordered" evidence="1">
    <location>
        <begin position="1"/>
        <end position="73"/>
    </location>
</feature>
<dbReference type="EMBL" id="CP039349">
    <property type="protein sequence ID" value="QCD94275.1"/>
    <property type="molecule type" value="Genomic_DNA"/>
</dbReference>
<feature type="compositionally biased region" description="Polar residues" evidence="1">
    <location>
        <begin position="64"/>
        <end position="73"/>
    </location>
</feature>
<dbReference type="EMBL" id="CP039349">
    <property type="protein sequence ID" value="QCD94276.1"/>
    <property type="molecule type" value="Genomic_DNA"/>
</dbReference>
<evidence type="ECO:0000313" key="3">
    <source>
        <dbReference type="EMBL" id="QCD94276.1"/>
    </source>
</evidence>
<gene>
    <name evidence="2" type="ORF">DEO72_LG5g2358</name>
    <name evidence="3" type="ORF">DEO72_LG5g2359</name>
</gene>
<organism evidence="2 4">
    <name type="scientific">Vigna unguiculata</name>
    <name type="common">Cowpea</name>
    <dbReference type="NCBI Taxonomy" id="3917"/>
    <lineage>
        <taxon>Eukaryota</taxon>
        <taxon>Viridiplantae</taxon>
        <taxon>Streptophyta</taxon>
        <taxon>Embryophyta</taxon>
        <taxon>Tracheophyta</taxon>
        <taxon>Spermatophyta</taxon>
        <taxon>Magnoliopsida</taxon>
        <taxon>eudicotyledons</taxon>
        <taxon>Gunneridae</taxon>
        <taxon>Pentapetalae</taxon>
        <taxon>rosids</taxon>
        <taxon>fabids</taxon>
        <taxon>Fabales</taxon>
        <taxon>Fabaceae</taxon>
        <taxon>Papilionoideae</taxon>
        <taxon>50 kb inversion clade</taxon>
        <taxon>NPAAA clade</taxon>
        <taxon>indigoferoid/millettioid clade</taxon>
        <taxon>Phaseoleae</taxon>
        <taxon>Vigna</taxon>
    </lineage>
</organism>
<keyword evidence="4" id="KW-1185">Reference proteome</keyword>
<protein>
    <submittedName>
        <fullName evidence="2">Uncharacterized protein</fullName>
    </submittedName>
</protein>
<evidence type="ECO:0000313" key="2">
    <source>
        <dbReference type="EMBL" id="QCD94275.1"/>
    </source>
</evidence>
<dbReference type="AlphaFoldDB" id="A0A4D6LZR6"/>
<dbReference type="Proteomes" id="UP000501690">
    <property type="component" value="Linkage Group LG5"/>
</dbReference>
<accession>A0A4D6LZR6</accession>
<proteinExistence type="predicted"/>
<reference evidence="2 4" key="1">
    <citation type="submission" date="2019-04" db="EMBL/GenBank/DDBJ databases">
        <title>An improved genome assembly and genetic linkage map for asparagus bean, Vigna unguiculata ssp. sesquipedialis.</title>
        <authorList>
            <person name="Xia Q."/>
            <person name="Zhang R."/>
            <person name="Dong Y."/>
        </authorList>
    </citation>
    <scope>NUCLEOTIDE SEQUENCE [LARGE SCALE GENOMIC DNA]</scope>
    <source>
        <tissue evidence="2">Leaf</tissue>
    </source>
</reference>
<evidence type="ECO:0000313" key="4">
    <source>
        <dbReference type="Proteomes" id="UP000501690"/>
    </source>
</evidence>